<gene>
    <name evidence="2" type="ORF">PTTW11_08964</name>
</gene>
<feature type="region of interest" description="Disordered" evidence="1">
    <location>
        <begin position="64"/>
        <end position="164"/>
    </location>
</feature>
<feature type="compositionally biased region" description="Basic and acidic residues" evidence="1">
    <location>
        <begin position="113"/>
        <end position="123"/>
    </location>
</feature>
<feature type="compositionally biased region" description="Basic and acidic residues" evidence="1">
    <location>
        <begin position="132"/>
        <end position="153"/>
    </location>
</feature>
<dbReference type="EMBL" id="HG992984">
    <property type="protein sequence ID" value="CAE7202054.1"/>
    <property type="molecule type" value="Genomic_DNA"/>
</dbReference>
<accession>A0A6S6WBY3</accession>
<dbReference type="AlphaFoldDB" id="A0A6S6WBY3"/>
<organism evidence="2 3">
    <name type="scientific">Pyrenophora teres f. teres</name>
    <dbReference type="NCBI Taxonomy" id="97479"/>
    <lineage>
        <taxon>Eukaryota</taxon>
        <taxon>Fungi</taxon>
        <taxon>Dikarya</taxon>
        <taxon>Ascomycota</taxon>
        <taxon>Pezizomycotina</taxon>
        <taxon>Dothideomycetes</taxon>
        <taxon>Pleosporomycetidae</taxon>
        <taxon>Pleosporales</taxon>
        <taxon>Pleosporineae</taxon>
        <taxon>Pleosporaceae</taxon>
        <taxon>Pyrenophora</taxon>
    </lineage>
</organism>
<evidence type="ECO:0000313" key="3">
    <source>
        <dbReference type="Proteomes" id="UP000472372"/>
    </source>
</evidence>
<reference evidence="2" key="1">
    <citation type="submission" date="2021-02" db="EMBL/GenBank/DDBJ databases">
        <authorList>
            <person name="Syme A R."/>
            <person name="Syme A R."/>
            <person name="Moolhuijzen P."/>
        </authorList>
    </citation>
    <scope>NUCLEOTIDE SEQUENCE</scope>
    <source>
        <strain evidence="2">W1-1</strain>
    </source>
</reference>
<name>A0A6S6WBY3_9PLEO</name>
<protein>
    <submittedName>
        <fullName evidence="2">Uncharacterized protein</fullName>
    </submittedName>
</protein>
<dbReference type="Proteomes" id="UP000472372">
    <property type="component" value="Chromosome 8"/>
</dbReference>
<proteinExistence type="predicted"/>
<sequence length="164" mass="17717">MSENGNSIGGAPQFTERELQMLGWAMQSLKSGPPEIDYDKLATYAGMTNPGSARNAWAKIRVKLIQDPDGTVPVTPKKTPRKKAAAAKQDDGEEGSAATTPKKPPTPRKRAPKKQDVDGESSPKKKPTRGKKVSDDEAVKSEENEDVKMKTDPDEALNGTIEEA</sequence>
<evidence type="ECO:0000256" key="1">
    <source>
        <dbReference type="SAM" id="MobiDB-lite"/>
    </source>
</evidence>
<evidence type="ECO:0000313" key="2">
    <source>
        <dbReference type="EMBL" id="CAE7202054.1"/>
    </source>
</evidence>